<dbReference type="AlphaFoldDB" id="A0A427Y7K8"/>
<dbReference type="InterPro" id="IPR013149">
    <property type="entry name" value="ADH-like_C"/>
</dbReference>
<dbReference type="SMART" id="SM00829">
    <property type="entry name" value="PKS_ER"/>
    <property type="match status" value="1"/>
</dbReference>
<dbReference type="InterPro" id="IPR045010">
    <property type="entry name" value="MDR_fam"/>
</dbReference>
<dbReference type="CDD" id="cd05288">
    <property type="entry name" value="PGDH"/>
    <property type="match status" value="1"/>
</dbReference>
<dbReference type="InterPro" id="IPR011032">
    <property type="entry name" value="GroES-like_sf"/>
</dbReference>
<dbReference type="OrthoDB" id="809632at2759"/>
<keyword evidence="4" id="KW-1185">Reference proteome</keyword>
<dbReference type="Pfam" id="PF16884">
    <property type="entry name" value="ADH_N_2"/>
    <property type="match status" value="1"/>
</dbReference>
<reference evidence="3 4" key="1">
    <citation type="submission" date="2018-11" db="EMBL/GenBank/DDBJ databases">
        <title>Genome sequence of Saitozyma podzolica DSM 27192.</title>
        <authorList>
            <person name="Aliyu H."/>
            <person name="Gorte O."/>
            <person name="Ochsenreither K."/>
        </authorList>
    </citation>
    <scope>NUCLEOTIDE SEQUENCE [LARGE SCALE GENOMIC DNA]</scope>
    <source>
        <strain evidence="3 4">DSM 27192</strain>
    </source>
</reference>
<dbReference type="InterPro" id="IPR036291">
    <property type="entry name" value="NAD(P)-bd_dom_sf"/>
</dbReference>
<dbReference type="InterPro" id="IPR020843">
    <property type="entry name" value="ER"/>
</dbReference>
<dbReference type="Gene3D" id="3.40.50.720">
    <property type="entry name" value="NAD(P)-binding Rossmann-like Domain"/>
    <property type="match status" value="1"/>
</dbReference>
<dbReference type="Pfam" id="PF00107">
    <property type="entry name" value="ADH_zinc_N"/>
    <property type="match status" value="1"/>
</dbReference>
<dbReference type="Proteomes" id="UP000279259">
    <property type="component" value="Unassembled WGS sequence"/>
</dbReference>
<dbReference type="SUPFAM" id="SSF50129">
    <property type="entry name" value="GroES-like"/>
    <property type="match status" value="1"/>
</dbReference>
<dbReference type="PANTHER" id="PTHR43205:SF42">
    <property type="entry name" value="ALCOHOL DEHYDROGENASE, ZINC-CONTAINING (AFU_ORTHOLOGUE AFUA_7G04530)"/>
    <property type="match status" value="1"/>
</dbReference>
<evidence type="ECO:0000259" key="2">
    <source>
        <dbReference type="SMART" id="SM00829"/>
    </source>
</evidence>
<evidence type="ECO:0000313" key="3">
    <source>
        <dbReference type="EMBL" id="RSH87077.1"/>
    </source>
</evidence>
<dbReference type="GO" id="GO:0016628">
    <property type="term" value="F:oxidoreductase activity, acting on the CH-CH group of donors, NAD or NADP as acceptor"/>
    <property type="evidence" value="ECO:0007669"/>
    <property type="project" value="InterPro"/>
</dbReference>
<protein>
    <recommendedName>
        <fullName evidence="2">Enoyl reductase (ER) domain-containing protein</fullName>
    </recommendedName>
</protein>
<evidence type="ECO:0000256" key="1">
    <source>
        <dbReference type="ARBA" id="ARBA00023002"/>
    </source>
</evidence>
<accession>A0A427Y7K8</accession>
<dbReference type="PANTHER" id="PTHR43205">
    <property type="entry name" value="PROSTAGLANDIN REDUCTASE"/>
    <property type="match status" value="1"/>
</dbReference>
<organism evidence="3 4">
    <name type="scientific">Saitozyma podzolica</name>
    <dbReference type="NCBI Taxonomy" id="1890683"/>
    <lineage>
        <taxon>Eukaryota</taxon>
        <taxon>Fungi</taxon>
        <taxon>Dikarya</taxon>
        <taxon>Basidiomycota</taxon>
        <taxon>Agaricomycotina</taxon>
        <taxon>Tremellomycetes</taxon>
        <taxon>Tremellales</taxon>
        <taxon>Trimorphomycetaceae</taxon>
        <taxon>Saitozyma</taxon>
    </lineage>
</organism>
<comment type="caution">
    <text evidence="3">The sequence shown here is derived from an EMBL/GenBank/DDBJ whole genome shotgun (WGS) entry which is preliminary data.</text>
</comment>
<proteinExistence type="predicted"/>
<sequence length="351" mass="38856">MAPAPRRNARIVLAERPKRGPITPKTFRQEEVDLPELKDGEVLVKVDYVSVDPTMRTWINPTRNYMRPVELGEVMRAGGIGRVVLSRSKGLVEGDLVYGTLGWQEYWVGQATKLERRTTPKGGRDVDHLGLFGVSGMTAYFGMFDIGRIKNGDNVVVSGAAGSVGLIATQIALAYPKCRVTAIAGSPSKLETLRKLGCHHTLNYKDKDFAAQLKKVGLVDLYFDNVGGEILDLVLAQVNPYARIVACGAIAAYNSDKALPIYNLPVLISMKVRMEGFIALDYASRYPEARTYLADQLQRGNLQYEYTIFKPESKDRSGLGRCTEALEMMFKGENIGKTLVKISNEEMRGKL</sequence>
<evidence type="ECO:0000313" key="4">
    <source>
        <dbReference type="Proteomes" id="UP000279259"/>
    </source>
</evidence>
<dbReference type="InterPro" id="IPR041694">
    <property type="entry name" value="ADH_N_2"/>
</dbReference>
<dbReference type="FunFam" id="3.40.50.720:FF:000121">
    <property type="entry name" value="Prostaglandin reductase 2"/>
    <property type="match status" value="1"/>
</dbReference>
<name>A0A427Y7K8_9TREE</name>
<keyword evidence="1" id="KW-0560">Oxidoreductase</keyword>
<dbReference type="EMBL" id="RSCD01000018">
    <property type="protein sequence ID" value="RSH87077.1"/>
    <property type="molecule type" value="Genomic_DNA"/>
</dbReference>
<dbReference type="SUPFAM" id="SSF51735">
    <property type="entry name" value="NAD(P)-binding Rossmann-fold domains"/>
    <property type="match status" value="1"/>
</dbReference>
<feature type="domain" description="Enoyl reductase (ER)" evidence="2">
    <location>
        <begin position="20"/>
        <end position="340"/>
    </location>
</feature>
<dbReference type="Gene3D" id="3.90.180.10">
    <property type="entry name" value="Medium-chain alcohol dehydrogenases, catalytic domain"/>
    <property type="match status" value="1"/>
</dbReference>
<gene>
    <name evidence="3" type="ORF">EHS25_003566</name>
</gene>